<keyword evidence="1" id="KW-0175">Coiled coil</keyword>
<evidence type="ECO:0000313" key="5">
    <source>
        <dbReference type="EMBL" id="CUA77329.1"/>
    </source>
</evidence>
<evidence type="ECO:0000256" key="2">
    <source>
        <dbReference type="SAM" id="MobiDB-lite"/>
    </source>
</evidence>
<keyword evidence="3" id="KW-1133">Transmembrane helix</keyword>
<dbReference type="Proteomes" id="UP000044841">
    <property type="component" value="Unassembled WGS sequence"/>
</dbReference>
<keyword evidence="3" id="KW-0812">Transmembrane</keyword>
<feature type="transmembrane region" description="Helical" evidence="3">
    <location>
        <begin position="167"/>
        <end position="190"/>
    </location>
</feature>
<keyword evidence="5" id="KW-0804">Transcription</keyword>
<dbReference type="Pfam" id="PF20153">
    <property type="entry name" value="DUF6535"/>
    <property type="match status" value="1"/>
</dbReference>
<organism evidence="5 6">
    <name type="scientific">Rhizoctonia solani</name>
    <dbReference type="NCBI Taxonomy" id="456999"/>
    <lineage>
        <taxon>Eukaryota</taxon>
        <taxon>Fungi</taxon>
        <taxon>Dikarya</taxon>
        <taxon>Basidiomycota</taxon>
        <taxon>Agaricomycotina</taxon>
        <taxon>Agaricomycetes</taxon>
        <taxon>Cantharellales</taxon>
        <taxon>Ceratobasidiaceae</taxon>
        <taxon>Rhizoctonia</taxon>
    </lineage>
</organism>
<feature type="transmembrane region" description="Helical" evidence="3">
    <location>
        <begin position="258"/>
        <end position="282"/>
    </location>
</feature>
<feature type="coiled-coil region" evidence="1">
    <location>
        <begin position="798"/>
        <end position="825"/>
    </location>
</feature>
<keyword evidence="5" id="KW-0240">DNA-directed RNA polymerase</keyword>
<reference evidence="5 6" key="1">
    <citation type="submission" date="2015-07" db="EMBL/GenBank/DDBJ databases">
        <authorList>
            <person name="Noorani M."/>
        </authorList>
    </citation>
    <scope>NUCLEOTIDE SEQUENCE [LARGE SCALE GENOMIC DNA]</scope>
    <source>
        <strain evidence="5">BBA 69670</strain>
    </source>
</reference>
<feature type="transmembrane region" description="Helical" evidence="3">
    <location>
        <begin position="227"/>
        <end position="251"/>
    </location>
</feature>
<evidence type="ECO:0000256" key="3">
    <source>
        <dbReference type="SAM" id="Phobius"/>
    </source>
</evidence>
<feature type="transmembrane region" description="Helical" evidence="3">
    <location>
        <begin position="95"/>
        <end position="112"/>
    </location>
</feature>
<evidence type="ECO:0000256" key="1">
    <source>
        <dbReference type="SAM" id="Coils"/>
    </source>
</evidence>
<dbReference type="AlphaFoldDB" id="A0A0K6GG22"/>
<dbReference type="InterPro" id="IPR045338">
    <property type="entry name" value="DUF6535"/>
</dbReference>
<gene>
    <name evidence="5" type="ORF">RSOLAG22IIIB_06659</name>
</gene>
<proteinExistence type="predicted"/>
<keyword evidence="6" id="KW-1185">Reference proteome</keyword>
<name>A0A0K6GG22_9AGAM</name>
<accession>A0A0K6GG22</accession>
<feature type="domain" description="DUF6535" evidence="4">
    <location>
        <begin position="71"/>
        <end position="251"/>
    </location>
</feature>
<sequence length="1266" mass="141806">MPLYLLVRPSKKGNGKGTKGLHDYMHKRARYGRPQSYPAPTAQNPLPCYVTEEPPVFDEEGKELDPNAEVWKTYVRETNLVDEELVDAWNKSMDVILIFAALFSAISTAFVLESYKSLKQDPADASSQTLLTISQTLMFIANGSQPASFPLSSEADQPAFHASSKDICVNVLWFLSLSLSVAVSLISMLAKEWSLEFMSGRIGLPGAQAHRRQQRWDGVKKWRMQEFLVVLPSLIHLSLLLFAIGLCVFLWDVHYGVAIPVMIVTTIAAIAYLACTVVPFLYDYCPYGTVLSRLVKQLTGIRSQINQATISQPEVTARALDWMITNCETPRVIDLVFRSLAAGDENMPPELFERSNTRAVVKWRMELAGPKESEADAPASIPLDRICKAYVLARSKTDRLNYLTWSVGDALKQPVLSIQLTINSLVREKLSQVDPNDHITIQILQQCMLIGRGYLHQEMSHSVVSYSHEYQEEFDAAHLVDYLVNRLEQYLNGSIGFDPDLHCIFSISLAFVLCCNTDNKHVDKNVEYILSLIRAYSSGSHRLPSDPVRQTVVDSLVLGALWLVLSPNRQDITALVPVAIPREDKAKAFEALWAGCINAVYSDRSALKRSDSKYWTHGMLYLLTNPKRYNFNIYEIGMIEMIIANTREVNDIPNQLQKNYHAAYVQNISRNLSSEFTPQLEMALCRLKEYAPWDDKYILPTPDIHIFVVESILSGSENYWRASYLNDCFPIPKLSPRLAKLLSSGNIITQLSISLEDNRPEIQLFPTAQLWLYLNMSLREPDRSRSDLSTLEQALLKYPRLADDIQKQEQAAEELEDRLTMLFDQVDHNSFKRWLGAKYVCRIFELMLQYRSAPLPEFASTILVDVPTRLPGINSCVNLEDEWLVLYSEARRCGVDIIGQLYPQLQELSFELKEWKGGEVIAGRKQKPLNETFVVVRPPLRVSNHPLNLQLQVIPLTIQFNHAPLSASTSTTRSTSSAGAPGYAAAGVVNILPISSGLRSQRETKMRIAEAEPQQDDELLNRRANKSDLSLFYSSMGSSVSVASFSPTALIATSSGIRRIIPSYNLSAHNVLQDTPSRCTDTTVSRFWERRIDIFGLGILEPVEVHSQVPSTEVVAGCQPDFEYSPTGHDFNLGHGVSESDHSPPFQPGYLSGESIRELKLRKRPSQPFLRGRTSPSSLREVYIPDEAPKESSSVTFFGKLFKKKDSNATLPASPDLLSPTVVTPHALLGAQTRPISTRSAHPTSVHSVVHPSLATISLPILASST</sequence>
<evidence type="ECO:0000259" key="4">
    <source>
        <dbReference type="Pfam" id="PF20153"/>
    </source>
</evidence>
<dbReference type="GO" id="GO:0000428">
    <property type="term" value="C:DNA-directed RNA polymerase complex"/>
    <property type="evidence" value="ECO:0007669"/>
    <property type="project" value="UniProtKB-KW"/>
</dbReference>
<feature type="region of interest" description="Disordered" evidence="2">
    <location>
        <begin position="1129"/>
        <end position="1149"/>
    </location>
</feature>
<evidence type="ECO:0000313" key="6">
    <source>
        <dbReference type="Proteomes" id="UP000044841"/>
    </source>
</evidence>
<keyword evidence="3" id="KW-0472">Membrane</keyword>
<protein>
    <submittedName>
        <fullName evidence="5">DNA-directed RNA polymerase subunit beta</fullName>
    </submittedName>
</protein>
<dbReference type="EMBL" id="CYGV01001822">
    <property type="protein sequence ID" value="CUA77329.1"/>
    <property type="molecule type" value="Genomic_DNA"/>
</dbReference>